<feature type="compositionally biased region" description="Basic residues" evidence="1">
    <location>
        <begin position="1032"/>
        <end position="1045"/>
    </location>
</feature>
<sequence>MDFQQPHQYMRPPLPPPPSMADPHHQPPPIQPVAPQGPWFPGQFQYHHPSQHSPSPPPSHQQWTPPPHSDHLPPPPYPAHPQLPYPAYPLHNQYPLPPLPRLPPPPHHPHSQIPQSYHQVNQDWGNPNWGHHQGWDYPAHNNEEDWAAKARAWAAAKAAIDSQHSQSQFTPVGRPEEQSHYHDQYPQTIDPYYADALQPSLPASSYQQYPAAAAPPHRPPVVQLQESASISSAQSSYVPDGHLPYTARDGSLAGDSNAVFCHQETSPTSPSVHQQEVPSSYSSVTGKEEAGDQNEKFYKSLPLPIVSTQGQHHLHPFLPAVGRSVSMEQTHYAFGNQSAEPTTDLSDQPLDFAPRFNRDHDLQVQRSYTHDGAGGPVTGVDPVAAVPSIHTWAPPVAPGVVYPPISPVLPSGQQHDPSVAIPSPVPGHSAPMFGRMPVPNFQPTIPSVGASFGIGAGTSLHPTTAFPTDVYGVSSVSERPKKASVPNWLREEIIKKKAVITSSGPEHPEEETQSIEDEGVYKSLGKGDQADSKSIDSSRSTEEEEDDEDYAEAARTAAINQEIKRVLTEVLLKVTDELFDEIATKVLGEDDLTVEVDHNVVASNHKVSPSTPAVPTPKASAKVLIPVKARETDNEDVSEKSTSSSAGDVLGLASYASDDNEDDEIQSSSMPNSKKNTVHQQPSIRKLSEDIHTVENCSSQAETEQNSKGYANVKSNTSSRSLNGATLHHGAAVSVLINNMASRESAHGNVQSKHSSKTVSGIGEDETDADSQKMLDGSDASKSKESIGEKIVIKTEVPDESVHVKKPMTDNSQGRETRNKPDKNDRHETNKNSASKYLVKEVESVKNRTDGKGDENRTRHDERHVRKERTDDRNGLKERTKEPGVKSGEKAKESDSRKKSTHPDGKEDRKEAERDRTASAKEDKNRKRERAKDEKGERSRHKLSSESSRHKRRRSPSVGSRGRNSKDNSVVSHANESSDEASDDSRRKLNSKKRNLSPSPIRSRKRQVSRSPHSKHSQRRHSPYSSLESTRGRRSRSRSPVRRQR</sequence>
<reference evidence="2" key="1">
    <citation type="submission" date="2019-08" db="EMBL/GenBank/DDBJ databases">
        <title>Reference gene set and small RNA set construction with multiple tissues from Davidia involucrata Baill.</title>
        <authorList>
            <person name="Yang H."/>
            <person name="Zhou C."/>
            <person name="Li G."/>
            <person name="Wang J."/>
            <person name="Gao P."/>
            <person name="Wang M."/>
            <person name="Wang R."/>
            <person name="Zhao Y."/>
        </authorList>
    </citation>
    <scope>NUCLEOTIDE SEQUENCE</scope>
    <source>
        <tissue evidence="2">Mixed with DoveR01_LX</tissue>
    </source>
</reference>
<feature type="region of interest" description="Disordered" evidence="1">
    <location>
        <begin position="499"/>
        <end position="552"/>
    </location>
</feature>
<gene>
    <name evidence="2" type="ORF">Din_031381</name>
</gene>
<feature type="compositionally biased region" description="Basic and acidic residues" evidence="1">
    <location>
        <begin position="813"/>
        <end position="830"/>
    </location>
</feature>
<feature type="compositionally biased region" description="Low complexity" evidence="1">
    <location>
        <begin position="33"/>
        <end position="53"/>
    </location>
</feature>
<feature type="compositionally biased region" description="Polar residues" evidence="1">
    <location>
        <begin position="744"/>
        <end position="759"/>
    </location>
</feature>
<feature type="region of interest" description="Disordered" evidence="1">
    <location>
        <begin position="744"/>
        <end position="1045"/>
    </location>
</feature>
<dbReference type="AlphaFoldDB" id="A0A5B7AYY1"/>
<feature type="region of interest" description="Disordered" evidence="1">
    <location>
        <begin position="1"/>
        <end position="129"/>
    </location>
</feature>
<feature type="compositionally biased region" description="Basic residues" evidence="1">
    <location>
        <begin position="1002"/>
        <end position="1022"/>
    </location>
</feature>
<feature type="compositionally biased region" description="Pro residues" evidence="1">
    <location>
        <begin position="12"/>
        <end position="32"/>
    </location>
</feature>
<name>A0A5B7AYY1_DAVIN</name>
<organism evidence="2">
    <name type="scientific">Davidia involucrata</name>
    <name type="common">Dove tree</name>
    <dbReference type="NCBI Taxonomy" id="16924"/>
    <lineage>
        <taxon>Eukaryota</taxon>
        <taxon>Viridiplantae</taxon>
        <taxon>Streptophyta</taxon>
        <taxon>Embryophyta</taxon>
        <taxon>Tracheophyta</taxon>
        <taxon>Spermatophyta</taxon>
        <taxon>Magnoliopsida</taxon>
        <taxon>eudicotyledons</taxon>
        <taxon>Gunneridae</taxon>
        <taxon>Pentapetalae</taxon>
        <taxon>asterids</taxon>
        <taxon>Cornales</taxon>
        <taxon>Nyssaceae</taxon>
        <taxon>Davidia</taxon>
    </lineage>
</organism>
<feature type="compositionally biased region" description="Polar residues" evidence="1">
    <location>
        <begin position="112"/>
        <end position="125"/>
    </location>
</feature>
<feature type="compositionally biased region" description="Low complexity" evidence="1">
    <location>
        <begin position="1"/>
        <end position="11"/>
    </location>
</feature>
<evidence type="ECO:0000256" key="1">
    <source>
        <dbReference type="SAM" id="MobiDB-lite"/>
    </source>
</evidence>
<feature type="compositionally biased region" description="Polar residues" evidence="1">
    <location>
        <begin position="695"/>
        <end position="724"/>
    </location>
</feature>
<feature type="compositionally biased region" description="Acidic residues" evidence="1">
    <location>
        <begin position="508"/>
        <end position="518"/>
    </location>
</feature>
<feature type="compositionally biased region" description="Polar residues" evidence="1">
    <location>
        <begin position="666"/>
        <end position="683"/>
    </location>
</feature>
<accession>A0A5B7AYY1</accession>
<feature type="compositionally biased region" description="Pro residues" evidence="1">
    <location>
        <begin position="54"/>
        <end position="87"/>
    </location>
</feature>
<feature type="region of interest" description="Disordered" evidence="1">
    <location>
        <begin position="629"/>
        <end position="725"/>
    </location>
</feature>
<proteinExistence type="predicted"/>
<feature type="compositionally biased region" description="Basic and acidic residues" evidence="1">
    <location>
        <begin position="838"/>
        <end position="948"/>
    </location>
</feature>
<protein>
    <submittedName>
        <fullName evidence="2">Uncharacterized protein</fullName>
    </submittedName>
</protein>
<feature type="region of interest" description="Disordered" evidence="1">
    <location>
        <begin position="159"/>
        <end position="181"/>
    </location>
</feature>
<feature type="compositionally biased region" description="Acidic residues" evidence="1">
    <location>
        <begin position="542"/>
        <end position="551"/>
    </location>
</feature>
<feature type="compositionally biased region" description="Basic and acidic residues" evidence="1">
    <location>
        <begin position="528"/>
        <end position="541"/>
    </location>
</feature>
<evidence type="ECO:0000313" key="2">
    <source>
        <dbReference type="EMBL" id="MPA61940.1"/>
    </source>
</evidence>
<dbReference type="EMBL" id="GHES01031381">
    <property type="protein sequence ID" value="MPA61940.1"/>
    <property type="molecule type" value="Transcribed_RNA"/>
</dbReference>
<feature type="compositionally biased region" description="Basic and acidic residues" evidence="1">
    <location>
        <begin position="779"/>
        <end position="803"/>
    </location>
</feature>
<feature type="compositionally biased region" description="Pro residues" evidence="1">
    <location>
        <begin position="95"/>
        <end position="106"/>
    </location>
</feature>